<keyword evidence="2" id="KW-1185">Reference proteome</keyword>
<evidence type="ECO:0000313" key="1">
    <source>
        <dbReference type="EMBL" id="BCX46843.1"/>
    </source>
</evidence>
<reference evidence="1 2" key="1">
    <citation type="submission" date="2021-06" db="EMBL/GenBank/DDBJ databases">
        <title>Complete genome of Haloferula helveola possessing various polysaccharide degrading enzymes.</title>
        <authorList>
            <person name="Takami H."/>
            <person name="Huang C."/>
            <person name="Hamasaki K."/>
        </authorList>
    </citation>
    <scope>NUCLEOTIDE SEQUENCE [LARGE SCALE GENOMIC DNA]</scope>
    <source>
        <strain evidence="1 2">CN-1</strain>
    </source>
</reference>
<keyword evidence="1" id="KW-0808">Transferase</keyword>
<accession>A0ABM7RBY2</accession>
<dbReference type="RefSeq" id="WP_338688748.1">
    <property type="nucleotide sequence ID" value="NZ_AP024702.1"/>
</dbReference>
<sequence length="267" mass="29262">MKCTRRAWIASAATVVAGVLGFGIGRWTDEVPARGTAPDAPLIGIASLTDENYSRAVRQAGGIPIVLPNSGEAAADVDRYLELLDGLLLPGGWDIPPEEYGEERHETVEVLDDDRYQFERKLSRAWIERSDKPLLGICLGGQWINVSSGGTLVQDIPSEFDGLNHRSDGHAVILEPDSRLARIFGATELDVNSSHHQAVDKLGKGLRIVARCPDGVVEATETADPDRFLIGVQWHPEKLMPENEQQTKLLKAFVEAARAGREERVVR</sequence>
<dbReference type="InterPro" id="IPR011697">
    <property type="entry name" value="Peptidase_C26"/>
</dbReference>
<dbReference type="PANTHER" id="PTHR43235:SF1">
    <property type="entry name" value="GLUTAMINE AMIDOTRANSFERASE PB2B2.05-RELATED"/>
    <property type="match status" value="1"/>
</dbReference>
<dbReference type="Proteomes" id="UP001374893">
    <property type="component" value="Chromosome"/>
</dbReference>
<dbReference type="InterPro" id="IPR029062">
    <property type="entry name" value="Class_I_gatase-like"/>
</dbReference>
<name>A0ABM7RBY2_9BACT</name>
<dbReference type="Gene3D" id="3.40.50.880">
    <property type="match status" value="1"/>
</dbReference>
<dbReference type="SUPFAM" id="SSF52317">
    <property type="entry name" value="Class I glutamine amidotransferase-like"/>
    <property type="match status" value="1"/>
</dbReference>
<dbReference type="Pfam" id="PF07722">
    <property type="entry name" value="Peptidase_C26"/>
    <property type="match status" value="1"/>
</dbReference>
<dbReference type="EMBL" id="AP024702">
    <property type="protein sequence ID" value="BCX46843.1"/>
    <property type="molecule type" value="Genomic_DNA"/>
</dbReference>
<dbReference type="PANTHER" id="PTHR43235">
    <property type="entry name" value="GLUTAMINE AMIDOTRANSFERASE PB2B2.05-RELATED"/>
    <property type="match status" value="1"/>
</dbReference>
<dbReference type="CDD" id="cd01745">
    <property type="entry name" value="GATase1_2"/>
    <property type="match status" value="1"/>
</dbReference>
<gene>
    <name evidence="1" type="ORF">HAHE_07510</name>
</gene>
<organism evidence="1 2">
    <name type="scientific">Haloferula helveola</name>
    <dbReference type="NCBI Taxonomy" id="490095"/>
    <lineage>
        <taxon>Bacteria</taxon>
        <taxon>Pseudomonadati</taxon>
        <taxon>Verrucomicrobiota</taxon>
        <taxon>Verrucomicrobiia</taxon>
        <taxon>Verrucomicrobiales</taxon>
        <taxon>Verrucomicrobiaceae</taxon>
        <taxon>Haloferula</taxon>
    </lineage>
</organism>
<evidence type="ECO:0000313" key="2">
    <source>
        <dbReference type="Proteomes" id="UP001374893"/>
    </source>
</evidence>
<protein>
    <submittedName>
        <fullName evidence="1">Glutamine amido transferase</fullName>
    </submittedName>
</protein>
<proteinExistence type="predicted"/>
<dbReference type="PROSITE" id="PS51273">
    <property type="entry name" value="GATASE_TYPE_1"/>
    <property type="match status" value="1"/>
</dbReference>
<dbReference type="GO" id="GO:0016740">
    <property type="term" value="F:transferase activity"/>
    <property type="evidence" value="ECO:0007669"/>
    <property type="project" value="UniProtKB-KW"/>
</dbReference>
<dbReference type="InterPro" id="IPR044668">
    <property type="entry name" value="PuuD-like"/>
</dbReference>